<evidence type="ECO:0000256" key="3">
    <source>
        <dbReference type="ARBA" id="ARBA00023136"/>
    </source>
</evidence>
<dbReference type="InterPro" id="IPR012338">
    <property type="entry name" value="Beta-lactam/transpept-like"/>
</dbReference>
<dbReference type="EC" id="3.4.11.19" evidence="6"/>
<dbReference type="PANTHER" id="PTHR46825:SF11">
    <property type="entry name" value="PENICILLIN-BINDING PROTEIN 4"/>
    <property type="match status" value="1"/>
</dbReference>
<dbReference type="InterPro" id="IPR001466">
    <property type="entry name" value="Beta-lactam-related"/>
</dbReference>
<name>A0A086Y572_9RHOB</name>
<dbReference type="eggNOG" id="COG1680">
    <property type="taxonomic scope" value="Bacteria"/>
</dbReference>
<protein>
    <submittedName>
        <fullName evidence="6">D-aminopeptidase</fullName>
        <ecNumber evidence="6">3.4.11.19</ecNumber>
    </submittedName>
</protein>
<evidence type="ECO:0000256" key="2">
    <source>
        <dbReference type="ARBA" id="ARBA00022438"/>
    </source>
</evidence>
<dbReference type="Gene3D" id="2.40.128.50">
    <property type="match status" value="2"/>
</dbReference>
<dbReference type="Proteomes" id="UP000028826">
    <property type="component" value="Unassembled WGS sequence"/>
</dbReference>
<dbReference type="Pfam" id="PF07930">
    <property type="entry name" value="DAP_B"/>
    <property type="match status" value="1"/>
</dbReference>
<dbReference type="NCBIfam" id="NF009622">
    <property type="entry name" value="PRK13128.1"/>
    <property type="match status" value="1"/>
</dbReference>
<feature type="domain" description="D-aminopeptidase" evidence="5">
    <location>
        <begin position="338"/>
        <end position="513"/>
    </location>
</feature>
<evidence type="ECO:0000313" key="7">
    <source>
        <dbReference type="Proteomes" id="UP000028826"/>
    </source>
</evidence>
<dbReference type="InterPro" id="IPR050491">
    <property type="entry name" value="AmpC-like"/>
</dbReference>
<feature type="domain" description="Beta-lactamase-related" evidence="4">
    <location>
        <begin position="14"/>
        <end position="322"/>
    </location>
</feature>
<comment type="subcellular location">
    <subcellularLocation>
        <location evidence="1">Membrane</location>
    </subcellularLocation>
</comment>
<comment type="caution">
    <text evidence="6">The sequence shown here is derived from an EMBL/GenBank/DDBJ whole genome shotgun (WGS) entry which is preliminary data.</text>
</comment>
<dbReference type="Pfam" id="PF00144">
    <property type="entry name" value="Beta-lactamase"/>
    <property type="match status" value="1"/>
</dbReference>
<keyword evidence="2 6" id="KW-0031">Aminopeptidase</keyword>
<dbReference type="SUPFAM" id="SSF50886">
    <property type="entry name" value="D-aminopeptidase, middle and C-terminal domains"/>
    <property type="match status" value="2"/>
</dbReference>
<dbReference type="Gene3D" id="3.40.710.10">
    <property type="entry name" value="DD-peptidase/beta-lactamase superfamily"/>
    <property type="match status" value="1"/>
</dbReference>
<reference evidence="6 7" key="1">
    <citation type="submission" date="2014-03" db="EMBL/GenBank/DDBJ databases">
        <title>Genome of Haematobacter massiliensis CCUG 47968.</title>
        <authorList>
            <person name="Wang D."/>
            <person name="Wang G."/>
        </authorList>
    </citation>
    <scope>NUCLEOTIDE SEQUENCE [LARGE SCALE GENOMIC DNA]</scope>
    <source>
        <strain evidence="6 7">CCUG 47968</strain>
    </source>
</reference>
<dbReference type="InterPro" id="IPR012856">
    <property type="entry name" value="DAP_B_dom"/>
</dbReference>
<evidence type="ECO:0000256" key="1">
    <source>
        <dbReference type="ARBA" id="ARBA00004370"/>
    </source>
</evidence>
<gene>
    <name evidence="6" type="ORF">CN97_17355</name>
</gene>
<dbReference type="AlphaFoldDB" id="A0A086Y572"/>
<keyword evidence="2 6" id="KW-0645">Protease</keyword>
<accession>A0A086Y572</accession>
<dbReference type="GO" id="GO:0016020">
    <property type="term" value="C:membrane"/>
    <property type="evidence" value="ECO:0007669"/>
    <property type="project" value="UniProtKB-SubCell"/>
</dbReference>
<keyword evidence="3" id="KW-0472">Membrane</keyword>
<organism evidence="6 7">
    <name type="scientific">Haematobacter massiliensis</name>
    <dbReference type="NCBI Taxonomy" id="195105"/>
    <lineage>
        <taxon>Bacteria</taxon>
        <taxon>Pseudomonadati</taxon>
        <taxon>Pseudomonadota</taxon>
        <taxon>Alphaproteobacteria</taxon>
        <taxon>Rhodobacterales</taxon>
        <taxon>Paracoccaceae</taxon>
        <taxon>Haematobacter</taxon>
    </lineage>
</organism>
<keyword evidence="7" id="KW-1185">Reference proteome</keyword>
<dbReference type="STRING" id="195105.CN97_17355"/>
<proteinExistence type="predicted"/>
<evidence type="ECO:0000313" key="6">
    <source>
        <dbReference type="EMBL" id="KFI29422.1"/>
    </source>
</evidence>
<keyword evidence="6" id="KW-0378">Hydrolase</keyword>
<evidence type="ECO:0000259" key="5">
    <source>
        <dbReference type="Pfam" id="PF07930"/>
    </source>
</evidence>
<dbReference type="InterPro" id="IPR027279">
    <property type="entry name" value="D_amino_pept/lipop_sf"/>
</dbReference>
<dbReference type="SUPFAM" id="SSF56601">
    <property type="entry name" value="beta-lactamase/transpeptidase-like"/>
    <property type="match status" value="1"/>
</dbReference>
<dbReference type="GO" id="GO:0004177">
    <property type="term" value="F:aminopeptidase activity"/>
    <property type="evidence" value="ECO:0007669"/>
    <property type="project" value="UniProtKB-KW"/>
</dbReference>
<evidence type="ECO:0000259" key="4">
    <source>
        <dbReference type="Pfam" id="PF00144"/>
    </source>
</evidence>
<dbReference type="EMBL" id="JGYG01000006">
    <property type="protein sequence ID" value="KFI29422.1"/>
    <property type="molecule type" value="Genomic_DNA"/>
</dbReference>
<sequence>MDTMDIEDALDALPDLYPGPGGVAGIVQEGSVVAARSWGFADLAARLPMTEAVRLPICSISKQFTCAALLAEIGDPARLDEHVARYLPRFRAGIPTVQQLCDNQSGLRDYWALTVLQGACAEQTFRREDALPLLARMKTGHFVPGSRYSYSNGNFRLLAEMLETATGEDLGTLYARHIFGPAGMETAALVPDTRHPPDGVTGYEGTLDVGFFPASNGIWWKGDAGISASLTDMLAYEAWIDATRDDPEALYAQISSPATFADGSPAPYGHGLLRGQEGGLSVTGHGGALRGFRAYRIHAQQARLSVVVMFNHQADAQSAARYLLRRALGLPDPVRVPPGEVWDGHWLCRETGLSVRIDGGTAPRLRYATSPEPLTFRQGGLEATDIRLERGQGGFVMTRRADRLIAQLEALPPSEQQTPHKEMPEGRFYSDELEAEMLLLPGAGALYVGFSGMLGQGPMELARPLAPDIWLVATRRSMDAPAPGDWTLRLERDQSGRITGAELGCWLARGIPYRRVE</sequence>
<dbReference type="PANTHER" id="PTHR46825">
    <property type="entry name" value="D-ALANYL-D-ALANINE-CARBOXYPEPTIDASE/ENDOPEPTIDASE AMPH"/>
    <property type="match status" value="1"/>
</dbReference>